<name>A0A1X2HNL4_SYNRA</name>
<reference evidence="12 13" key="1">
    <citation type="submission" date="2016-07" db="EMBL/GenBank/DDBJ databases">
        <title>Pervasive Adenine N6-methylation of Active Genes in Fungi.</title>
        <authorList>
            <consortium name="DOE Joint Genome Institute"/>
            <person name="Mondo S.J."/>
            <person name="Dannebaum R.O."/>
            <person name="Kuo R.C."/>
            <person name="Labutti K."/>
            <person name="Haridas S."/>
            <person name="Kuo A."/>
            <person name="Salamov A."/>
            <person name="Ahrendt S.R."/>
            <person name="Lipzen A."/>
            <person name="Sullivan W."/>
            <person name="Andreopoulos W.B."/>
            <person name="Clum A."/>
            <person name="Lindquist E."/>
            <person name="Daum C."/>
            <person name="Ramamoorthy G.K."/>
            <person name="Gryganskyi A."/>
            <person name="Culley D."/>
            <person name="Magnuson J.K."/>
            <person name="James T.Y."/>
            <person name="O'Malley M.A."/>
            <person name="Stajich J.E."/>
            <person name="Spatafora J.W."/>
            <person name="Visel A."/>
            <person name="Grigoriev I.V."/>
        </authorList>
    </citation>
    <scope>NUCLEOTIDE SEQUENCE [LARGE SCALE GENOMIC DNA]</scope>
    <source>
        <strain evidence="12 13">NRRL 2496</strain>
    </source>
</reference>
<evidence type="ECO:0000256" key="2">
    <source>
        <dbReference type="ARBA" id="ARBA00004123"/>
    </source>
</evidence>
<dbReference type="Pfam" id="PF22486">
    <property type="entry name" value="MATH_2"/>
    <property type="match status" value="1"/>
</dbReference>
<keyword evidence="5" id="KW-0645">Protease</keyword>
<dbReference type="InterPro" id="IPR038765">
    <property type="entry name" value="Papain-like_cys_pep_sf"/>
</dbReference>
<dbReference type="SUPFAM" id="SSF54001">
    <property type="entry name" value="Cysteine proteinases"/>
    <property type="match status" value="1"/>
</dbReference>
<dbReference type="FunFam" id="3.90.70.10:FF:000005">
    <property type="entry name" value="Ubiquitin carboxyl-terminal hydrolase 7"/>
    <property type="match status" value="1"/>
</dbReference>
<keyword evidence="9" id="KW-0539">Nucleus</keyword>
<dbReference type="InterPro" id="IPR008974">
    <property type="entry name" value="TRAF-like"/>
</dbReference>
<evidence type="ECO:0000256" key="8">
    <source>
        <dbReference type="ARBA" id="ARBA00022807"/>
    </source>
</evidence>
<evidence type="ECO:0000256" key="5">
    <source>
        <dbReference type="ARBA" id="ARBA00022670"/>
    </source>
</evidence>
<dbReference type="Gene3D" id="3.10.20.90">
    <property type="entry name" value="Phosphatidylinositol 3-kinase Catalytic Subunit, Chain A, domain 1"/>
    <property type="match status" value="1"/>
</dbReference>
<dbReference type="PANTHER" id="PTHR24006">
    <property type="entry name" value="UBIQUITIN CARBOXYL-TERMINAL HYDROLASE"/>
    <property type="match status" value="1"/>
</dbReference>
<comment type="similarity">
    <text evidence="3">Belongs to the peptidase C19 family.</text>
</comment>
<evidence type="ECO:0000256" key="6">
    <source>
        <dbReference type="ARBA" id="ARBA00022786"/>
    </source>
</evidence>
<evidence type="ECO:0000256" key="9">
    <source>
        <dbReference type="ARBA" id="ARBA00023242"/>
    </source>
</evidence>
<evidence type="ECO:0000256" key="7">
    <source>
        <dbReference type="ARBA" id="ARBA00022801"/>
    </source>
</evidence>
<evidence type="ECO:0000313" key="12">
    <source>
        <dbReference type="EMBL" id="ORZ00919.1"/>
    </source>
</evidence>
<comment type="caution">
    <text evidence="12">The sequence shown here is derived from an EMBL/GenBank/DDBJ whole genome shotgun (WGS) entry which is preliminary data.</text>
</comment>
<organism evidence="12 13">
    <name type="scientific">Syncephalastrum racemosum</name>
    <name type="common">Filamentous fungus</name>
    <dbReference type="NCBI Taxonomy" id="13706"/>
    <lineage>
        <taxon>Eukaryota</taxon>
        <taxon>Fungi</taxon>
        <taxon>Fungi incertae sedis</taxon>
        <taxon>Mucoromycota</taxon>
        <taxon>Mucoromycotina</taxon>
        <taxon>Mucoromycetes</taxon>
        <taxon>Mucorales</taxon>
        <taxon>Syncephalastraceae</taxon>
        <taxon>Syncephalastrum</taxon>
    </lineage>
</organism>
<sequence>MLQTRIRSQALALKQTVHKIKPAFEPTSEPDSQSLSLAHSSEIMDDICLPSLPGIEIIEEKRFHWIVEGWSTLPDRACGPTFKAGGYNWNLLLYPRGNKVTEHVAVYLEFPEAALDAKLHACAQFAISISNPSDPASSCDFQTLHHRFDSNNTDWGFAKFAAADHCLSQAHSPLPFIEHDRTKLTLILRVVKDPTGVLWHNFTDYDSKETTGYVGLKNQGATCYMNSLFQSLYCTNIFRKAVYMIPSDISEDTESVVLALQRLFYNLQSSEEAVSTIELTKSFGWGQSDAFMQHDIQEFNRILLDTLENKMKGTAVDGAIKDIFLGKMKSYIKCINVDYESSRCEDYYDIQLNIKGFRTLEESFQNYIAEEILDGDNQYMSDTYGLQDAKKGIIFESFPPVLQLQLKRFEYDMEKDSMLKVNDRHEFPLEINLETYLAPEARKTEPYNYNLHGVLVHVGDLTAGHYYAFVKPQREGPWFKFDDDLVTPCTLREVLEENYGGDYLGEGYRTYMRRSSAYMLVYIRKSNLATVLADVSPNDIPTHLVEKFERERQAAEQRKKEREQQAKLMDVMLVTEDAFRQNERFGFIDGDNRRIIGDKKESSAAIRIFQILRQTTLTEFMEELGRDMKLIHQRLRLWSLTGKHNGIRVDQPISDTEDGDSTIEDVATKYHRTSHRFSAYVEITGHHNLSEEQPREELLLVFLKFFDIEHQHLVPISQIFVAKTETIMNSYGLLRRAARRPHHEDIDVFVEISYERAERLKPSATYVEECIRHGDIICVQRHVPSGETRLWYSRHFRTNVACFLREIASTVIINFYHESGQYPPISFYPRRDLLFRDVRERLAARLKVNPPVLLIYTIADSGSIFVVRSHMKTVENTLANLHRSHVSDYTKFWYRILDKRDMEICVTLCTPALDKQHDLPVRVPHIGNFTSLFRQVMTQIIDLNKDKCVSRDIRVFQAINNQFHRELQPYDSLASIEFRSDSTIYAEEIPEEELEKGEMDFFIRVFHFQHHFQKTHSVPFRFLVKRNEKLEDTKHRLQMRTGLSNIEWKNTKLVLVTRQGSLVPITDGMRVDQLEWDEGDQLGLDHIGRASQLVHIKMDRSLSIRG</sequence>
<dbReference type="InterPro" id="IPR002083">
    <property type="entry name" value="MATH/TRAF_dom"/>
</dbReference>
<dbReference type="PANTHER" id="PTHR24006:SF644">
    <property type="entry name" value="UBIQUITIN CARBOXYL-TERMINAL HYDROLASE 7"/>
    <property type="match status" value="1"/>
</dbReference>
<feature type="domain" description="USP" evidence="11">
    <location>
        <begin position="214"/>
        <end position="525"/>
    </location>
</feature>
<comment type="subcellular location">
    <subcellularLocation>
        <location evidence="2">Nucleus</location>
    </subcellularLocation>
</comment>
<keyword evidence="7" id="KW-0378">Hydrolase</keyword>
<dbReference type="OrthoDB" id="289038at2759"/>
<dbReference type="Gene3D" id="3.90.70.10">
    <property type="entry name" value="Cysteine proteinases"/>
    <property type="match status" value="1"/>
</dbReference>
<dbReference type="Pfam" id="PF14533">
    <property type="entry name" value="USP7_C2"/>
    <property type="match status" value="1"/>
</dbReference>
<comment type="catalytic activity">
    <reaction evidence="1">
        <text>Thiol-dependent hydrolysis of ester, thioester, amide, peptide and isopeptide bonds formed by the C-terminal Gly of ubiquitin (a 76-residue protein attached to proteins as an intracellular targeting signal).</text>
        <dbReference type="EC" id="3.4.19.12"/>
    </reaction>
</comment>
<evidence type="ECO:0000256" key="3">
    <source>
        <dbReference type="ARBA" id="ARBA00009085"/>
    </source>
</evidence>
<dbReference type="InterPro" id="IPR050164">
    <property type="entry name" value="Peptidase_C19"/>
</dbReference>
<dbReference type="STRING" id="13706.A0A1X2HNL4"/>
<dbReference type="Proteomes" id="UP000242180">
    <property type="component" value="Unassembled WGS sequence"/>
</dbReference>
<keyword evidence="13" id="KW-1185">Reference proteome</keyword>
<dbReference type="GO" id="GO:0006508">
    <property type="term" value="P:proteolysis"/>
    <property type="evidence" value="ECO:0007669"/>
    <property type="project" value="UniProtKB-KW"/>
</dbReference>
<dbReference type="Pfam" id="PF00443">
    <property type="entry name" value="UCH"/>
    <property type="match status" value="1"/>
</dbReference>
<dbReference type="InParanoid" id="A0A1X2HNL4"/>
<evidence type="ECO:0000313" key="13">
    <source>
        <dbReference type="Proteomes" id="UP000242180"/>
    </source>
</evidence>
<dbReference type="InterPro" id="IPR028889">
    <property type="entry name" value="USP"/>
</dbReference>
<accession>A0A1X2HNL4</accession>
<dbReference type="GO" id="GO:0005829">
    <property type="term" value="C:cytosol"/>
    <property type="evidence" value="ECO:0007669"/>
    <property type="project" value="TreeGrafter"/>
</dbReference>
<dbReference type="GO" id="GO:0005634">
    <property type="term" value="C:nucleus"/>
    <property type="evidence" value="ECO:0007669"/>
    <property type="project" value="UniProtKB-SubCell"/>
</dbReference>
<dbReference type="GO" id="GO:0140492">
    <property type="term" value="F:metal-dependent deubiquitinase activity"/>
    <property type="evidence" value="ECO:0007669"/>
    <property type="project" value="UniProtKB-ARBA"/>
</dbReference>
<dbReference type="SUPFAM" id="SSF49599">
    <property type="entry name" value="TRAF domain-like"/>
    <property type="match status" value="1"/>
</dbReference>
<proteinExistence type="inferred from homology"/>
<keyword evidence="6" id="KW-0833">Ubl conjugation pathway</keyword>
<dbReference type="InterPro" id="IPR024729">
    <property type="entry name" value="USP7_ICP0-binding_dom"/>
</dbReference>
<dbReference type="GO" id="GO:0016579">
    <property type="term" value="P:protein deubiquitination"/>
    <property type="evidence" value="ECO:0007669"/>
    <property type="project" value="InterPro"/>
</dbReference>
<dbReference type="AlphaFoldDB" id="A0A1X2HNL4"/>
<feature type="domain" description="MATH" evidence="10">
    <location>
        <begin position="60"/>
        <end position="188"/>
    </location>
</feature>
<evidence type="ECO:0000259" key="10">
    <source>
        <dbReference type="PROSITE" id="PS50144"/>
    </source>
</evidence>
<dbReference type="PROSITE" id="PS00973">
    <property type="entry name" value="USP_2"/>
    <property type="match status" value="1"/>
</dbReference>
<dbReference type="PROSITE" id="PS50235">
    <property type="entry name" value="USP_3"/>
    <property type="match status" value="1"/>
</dbReference>
<dbReference type="PROSITE" id="PS00972">
    <property type="entry name" value="USP_1"/>
    <property type="match status" value="1"/>
</dbReference>
<dbReference type="Pfam" id="PF12436">
    <property type="entry name" value="USP7_ICP0_bdg"/>
    <property type="match status" value="1"/>
</dbReference>
<dbReference type="EMBL" id="MCGN01000002">
    <property type="protein sequence ID" value="ORZ00919.1"/>
    <property type="molecule type" value="Genomic_DNA"/>
</dbReference>
<dbReference type="CDD" id="cd02659">
    <property type="entry name" value="peptidase_C19C"/>
    <property type="match status" value="1"/>
</dbReference>
<keyword evidence="8" id="KW-0788">Thiol protease</keyword>
<evidence type="ECO:0000256" key="1">
    <source>
        <dbReference type="ARBA" id="ARBA00000707"/>
    </source>
</evidence>
<dbReference type="Gene3D" id="2.60.210.10">
    <property type="entry name" value="Apoptosis, Tumor Necrosis Factor Receptor Associated Protein 2, Chain A"/>
    <property type="match status" value="1"/>
</dbReference>
<evidence type="ECO:0000256" key="4">
    <source>
        <dbReference type="ARBA" id="ARBA00012759"/>
    </source>
</evidence>
<gene>
    <name evidence="12" type="ORF">BCR43DRAFT_158924</name>
</gene>
<protein>
    <recommendedName>
        <fullName evidence="4">ubiquitinyl hydrolase 1</fullName>
        <ecNumber evidence="4">3.4.19.12</ecNumber>
    </recommendedName>
</protein>
<dbReference type="InterPro" id="IPR018200">
    <property type="entry name" value="USP_CS"/>
</dbReference>
<dbReference type="GO" id="GO:0031647">
    <property type="term" value="P:regulation of protein stability"/>
    <property type="evidence" value="ECO:0007669"/>
    <property type="project" value="TreeGrafter"/>
</dbReference>
<dbReference type="GO" id="GO:0004843">
    <property type="term" value="F:cysteine-type deubiquitinase activity"/>
    <property type="evidence" value="ECO:0007669"/>
    <property type="project" value="UniProtKB-EC"/>
</dbReference>
<dbReference type="EC" id="3.4.19.12" evidence="4"/>
<evidence type="ECO:0000259" key="11">
    <source>
        <dbReference type="PROSITE" id="PS50235"/>
    </source>
</evidence>
<dbReference type="PROSITE" id="PS50144">
    <property type="entry name" value="MATH"/>
    <property type="match status" value="1"/>
</dbReference>
<dbReference type="InterPro" id="IPR029346">
    <property type="entry name" value="USP_C"/>
</dbReference>
<dbReference type="InterPro" id="IPR001394">
    <property type="entry name" value="Peptidase_C19_UCH"/>
</dbReference>